<keyword evidence="4 6" id="KW-1133">Transmembrane helix</keyword>
<keyword evidence="7" id="KW-0131">Cell cycle</keyword>
<evidence type="ECO:0000313" key="7">
    <source>
        <dbReference type="EMBL" id="KSU87769.1"/>
    </source>
</evidence>
<dbReference type="RefSeq" id="WP_062686822.1">
    <property type="nucleotide sequence ID" value="NZ_KQ758651.1"/>
</dbReference>
<feature type="transmembrane region" description="Helical" evidence="6">
    <location>
        <begin position="107"/>
        <end position="129"/>
    </location>
</feature>
<dbReference type="EMBL" id="LNQP01000035">
    <property type="protein sequence ID" value="KSU87769.1"/>
    <property type="molecule type" value="Genomic_DNA"/>
</dbReference>
<feature type="transmembrane region" description="Helical" evidence="6">
    <location>
        <begin position="199"/>
        <end position="230"/>
    </location>
</feature>
<protein>
    <submittedName>
        <fullName evidence="7">Cell division protein FtsW</fullName>
    </submittedName>
</protein>
<dbReference type="GO" id="GO:0032153">
    <property type="term" value="C:cell division site"/>
    <property type="evidence" value="ECO:0007669"/>
    <property type="project" value="TreeGrafter"/>
</dbReference>
<keyword evidence="2 6" id="KW-0812">Transmembrane</keyword>
<name>A0A0V8JLA2_9BACI</name>
<dbReference type="PANTHER" id="PTHR30474:SF1">
    <property type="entry name" value="PEPTIDOGLYCAN GLYCOSYLTRANSFERASE MRDB"/>
    <property type="match status" value="1"/>
</dbReference>
<dbReference type="NCBIfam" id="NF038403">
    <property type="entry name" value="perm_prefix_1"/>
    <property type="match status" value="1"/>
</dbReference>
<keyword evidence="5 6" id="KW-0472">Membrane</keyword>
<evidence type="ECO:0000256" key="2">
    <source>
        <dbReference type="ARBA" id="ARBA00022692"/>
    </source>
</evidence>
<dbReference type="PANTHER" id="PTHR30474">
    <property type="entry name" value="CELL CYCLE PROTEIN"/>
    <property type="match status" value="1"/>
</dbReference>
<proteinExistence type="predicted"/>
<dbReference type="GO" id="GO:0005886">
    <property type="term" value="C:plasma membrane"/>
    <property type="evidence" value="ECO:0007669"/>
    <property type="project" value="TreeGrafter"/>
</dbReference>
<evidence type="ECO:0000256" key="5">
    <source>
        <dbReference type="ARBA" id="ARBA00023136"/>
    </source>
</evidence>
<dbReference type="Pfam" id="PF01098">
    <property type="entry name" value="FTSW_RODA_SPOVE"/>
    <property type="match status" value="1"/>
</dbReference>
<evidence type="ECO:0000256" key="6">
    <source>
        <dbReference type="SAM" id="Phobius"/>
    </source>
</evidence>
<organism evidence="7 8">
    <name type="scientific">Priestia veravalensis</name>
    <dbReference type="NCBI Taxonomy" id="1414648"/>
    <lineage>
        <taxon>Bacteria</taxon>
        <taxon>Bacillati</taxon>
        <taxon>Bacillota</taxon>
        <taxon>Bacilli</taxon>
        <taxon>Bacillales</taxon>
        <taxon>Bacillaceae</taxon>
        <taxon>Priestia</taxon>
    </lineage>
</organism>
<dbReference type="Proteomes" id="UP000053681">
    <property type="component" value="Unassembled WGS sequence"/>
</dbReference>
<keyword evidence="8" id="KW-1185">Reference proteome</keyword>
<dbReference type="GO" id="GO:0015648">
    <property type="term" value="F:lipid-linked peptidoglycan transporter activity"/>
    <property type="evidence" value="ECO:0007669"/>
    <property type="project" value="TreeGrafter"/>
</dbReference>
<reference evidence="7 8" key="1">
    <citation type="submission" date="2015-11" db="EMBL/GenBank/DDBJ databases">
        <title>Bacillus caseinolyticus sp nov.</title>
        <authorList>
            <person name="Dastager S.G."/>
            <person name="Mawlankar R."/>
        </authorList>
    </citation>
    <scope>NUCLEOTIDE SEQUENCE [LARGE SCALE GENOMIC DNA]</scope>
    <source>
        <strain evidence="7 8">SGD-V-76</strain>
    </source>
</reference>
<feature type="transmembrane region" description="Helical" evidence="6">
    <location>
        <begin position="165"/>
        <end position="187"/>
    </location>
</feature>
<dbReference type="InterPro" id="IPR047928">
    <property type="entry name" value="Perm_prefix_1"/>
</dbReference>
<feature type="transmembrane region" description="Helical" evidence="6">
    <location>
        <begin position="76"/>
        <end position="101"/>
    </location>
</feature>
<evidence type="ECO:0000313" key="8">
    <source>
        <dbReference type="Proteomes" id="UP000053681"/>
    </source>
</evidence>
<evidence type="ECO:0000256" key="3">
    <source>
        <dbReference type="ARBA" id="ARBA00022960"/>
    </source>
</evidence>
<dbReference type="InterPro" id="IPR001182">
    <property type="entry name" value="FtsW/RodA"/>
</dbReference>
<comment type="subcellular location">
    <subcellularLocation>
        <location evidence="1">Membrane</location>
        <topology evidence="1">Multi-pass membrane protein</topology>
    </subcellularLocation>
</comment>
<comment type="caution">
    <text evidence="7">The sequence shown here is derived from an EMBL/GenBank/DDBJ whole genome shotgun (WGS) entry which is preliminary data.</text>
</comment>
<feature type="transmembrane region" description="Helical" evidence="6">
    <location>
        <begin position="267"/>
        <end position="287"/>
    </location>
</feature>
<keyword evidence="3" id="KW-0133">Cell shape</keyword>
<sequence>MINQRNTFLQTIKEQIKSKEAQEYVTKELQHHLNEAKDYWKQKGVDSDEAEQKAILHMGNPIVLGQKLNQIHRPKIDWITISLLITSLLLGFLPLVAIGYAQVNYFLVHKLLFMVFGIALAILLMLIDYRKLMNKGLGFYLVGCFLLLYIIYRSDSGVFSLTVKVGPLTIESLMALPFFYLTWASFFQSRQFKIWQFMILFTISAILFSMTASTTAFFIYGVMTFSMIWWSKFNKIKIMLVLGSFFMMIFIYIGVSLQQMKAYQIESLLAFLNPYEFITGNSLRFQIPQVHEMIKSSGWFGTKETTAFIPEAHTNFVFLSFIYHYGWLLALILLGILSLLVIRIVQVTGKINNSYSKLLLVGAVSVYATQLIANVGMLVGFFPLTSMPMPFISYGLMPIALNSFFIGMVLSVYRRKDIAMN</sequence>
<evidence type="ECO:0000256" key="4">
    <source>
        <dbReference type="ARBA" id="ARBA00022989"/>
    </source>
</evidence>
<evidence type="ECO:0000256" key="1">
    <source>
        <dbReference type="ARBA" id="ARBA00004141"/>
    </source>
</evidence>
<keyword evidence="7" id="KW-0132">Cell division</keyword>
<feature type="transmembrane region" description="Helical" evidence="6">
    <location>
        <begin position="136"/>
        <end position="153"/>
    </location>
</feature>
<feature type="transmembrane region" description="Helical" evidence="6">
    <location>
        <begin position="391"/>
        <end position="413"/>
    </location>
</feature>
<dbReference type="GO" id="GO:0008360">
    <property type="term" value="P:regulation of cell shape"/>
    <property type="evidence" value="ECO:0007669"/>
    <property type="project" value="UniProtKB-KW"/>
</dbReference>
<feature type="transmembrane region" description="Helical" evidence="6">
    <location>
        <begin position="325"/>
        <end position="346"/>
    </location>
</feature>
<feature type="transmembrane region" description="Helical" evidence="6">
    <location>
        <begin position="358"/>
        <end position="385"/>
    </location>
</feature>
<dbReference type="AlphaFoldDB" id="A0A0V8JLA2"/>
<feature type="transmembrane region" description="Helical" evidence="6">
    <location>
        <begin position="236"/>
        <end position="255"/>
    </location>
</feature>
<accession>A0A0V8JLA2</accession>
<gene>
    <name evidence="7" type="ORF">AS180_11160</name>
</gene>
<dbReference type="GO" id="GO:0051301">
    <property type="term" value="P:cell division"/>
    <property type="evidence" value="ECO:0007669"/>
    <property type="project" value="UniProtKB-KW"/>
</dbReference>